<evidence type="ECO:0008006" key="4">
    <source>
        <dbReference type="Google" id="ProtNLM"/>
    </source>
</evidence>
<dbReference type="Proteomes" id="UP000288096">
    <property type="component" value="Unassembled WGS sequence"/>
</dbReference>
<evidence type="ECO:0000313" key="3">
    <source>
        <dbReference type="Proteomes" id="UP000288096"/>
    </source>
</evidence>
<evidence type="ECO:0000313" key="2">
    <source>
        <dbReference type="EMBL" id="GBC59821.1"/>
    </source>
</evidence>
<name>A0A401FS70_9BACT</name>
<gene>
    <name evidence="2" type="ORF">DENIS_0762</name>
</gene>
<comment type="caution">
    <text evidence="2">The sequence shown here is derived from an EMBL/GenBank/DDBJ whole genome shotgun (WGS) entry which is preliminary data.</text>
</comment>
<reference evidence="3" key="2">
    <citation type="submission" date="2019-01" db="EMBL/GenBank/DDBJ databases">
        <title>Genome sequence of Desulfonema ishimotonii strain Tokyo 01.</title>
        <authorList>
            <person name="Fukui M."/>
        </authorList>
    </citation>
    <scope>NUCLEOTIDE SEQUENCE [LARGE SCALE GENOMIC DNA]</scope>
    <source>
        <strain evidence="3">Tokyo 01</strain>
    </source>
</reference>
<dbReference type="EMBL" id="BEXT01000001">
    <property type="protein sequence ID" value="GBC59821.1"/>
    <property type="molecule type" value="Genomic_DNA"/>
</dbReference>
<keyword evidence="1" id="KW-0812">Transmembrane</keyword>
<sequence length="172" mass="19326">MERPTMNGRPGQGGFTYLTVMIMVVVAGIALNGAARYWQTTMKRAREAELLFRGDRIARGLFAWKKDGGTYPRRLEVLLKDPRVPGIRRYLRKIYPDPMTPDGEWGLITDQAGGIRGVFSKSGERPLKIGNFPPAYATFTGAQKYSAWRFVYVPRSSARTPQPENVQEGEGK</sequence>
<keyword evidence="1" id="KW-1133">Transmembrane helix</keyword>
<protein>
    <recommendedName>
        <fullName evidence="4">Type II secretion system protein</fullName>
    </recommendedName>
</protein>
<feature type="transmembrane region" description="Helical" evidence="1">
    <location>
        <begin position="15"/>
        <end position="35"/>
    </location>
</feature>
<organism evidence="2 3">
    <name type="scientific">Desulfonema ishimotonii</name>
    <dbReference type="NCBI Taxonomy" id="45657"/>
    <lineage>
        <taxon>Bacteria</taxon>
        <taxon>Pseudomonadati</taxon>
        <taxon>Thermodesulfobacteriota</taxon>
        <taxon>Desulfobacteria</taxon>
        <taxon>Desulfobacterales</taxon>
        <taxon>Desulfococcaceae</taxon>
        <taxon>Desulfonema</taxon>
    </lineage>
</organism>
<keyword evidence="1" id="KW-0472">Membrane</keyword>
<keyword evidence="3" id="KW-1185">Reference proteome</keyword>
<evidence type="ECO:0000256" key="1">
    <source>
        <dbReference type="SAM" id="Phobius"/>
    </source>
</evidence>
<accession>A0A401FS70</accession>
<proteinExistence type="predicted"/>
<dbReference type="AlphaFoldDB" id="A0A401FS70"/>
<reference evidence="3" key="1">
    <citation type="submission" date="2017-11" db="EMBL/GenBank/DDBJ databases">
        <authorList>
            <person name="Watanabe M."/>
            <person name="Kojima H."/>
        </authorList>
    </citation>
    <scope>NUCLEOTIDE SEQUENCE [LARGE SCALE GENOMIC DNA]</scope>
    <source>
        <strain evidence="3">Tokyo 01</strain>
    </source>
</reference>